<evidence type="ECO:0000313" key="2">
    <source>
        <dbReference type="EMBL" id="BBI33861.1"/>
    </source>
</evidence>
<dbReference type="Proteomes" id="UP000289856">
    <property type="component" value="Chromosome"/>
</dbReference>
<keyword evidence="1" id="KW-0812">Transmembrane</keyword>
<gene>
    <name evidence="2" type="ORF">KCTCHS21_32600</name>
</gene>
<keyword evidence="1" id="KW-0472">Membrane</keyword>
<sequence>MGNNIYKILGTIFMITSGLIYTTERIIEKLSGAIHAAGFASHGASVPRTFNYDGFFDNFFIWFFFLLGILILSYGFTKTTSKLKTEQLKK</sequence>
<accession>A0A3T1D714</accession>
<protein>
    <submittedName>
        <fullName evidence="2">Uncharacterized protein</fullName>
    </submittedName>
</protein>
<name>A0A3T1D714_9BACL</name>
<feature type="transmembrane region" description="Helical" evidence="1">
    <location>
        <begin position="59"/>
        <end position="77"/>
    </location>
</feature>
<dbReference type="RefSeq" id="WP_130610246.1">
    <property type="nucleotide sequence ID" value="NZ_AP019400.1"/>
</dbReference>
<keyword evidence="3" id="KW-1185">Reference proteome</keyword>
<reference evidence="2 3" key="1">
    <citation type="submission" date="2019-01" db="EMBL/GenBank/DDBJ databases">
        <title>Complete genome sequence of Cohnella hallensis HS21 isolated from Korean fir (Abies koreana) rhizospheric soil.</title>
        <authorList>
            <person name="Jiang L."/>
            <person name="Kang S.W."/>
            <person name="Kim S."/>
            <person name="Jung J."/>
            <person name="Kim C.Y."/>
            <person name="Kim D.H."/>
            <person name="Kim S.W."/>
            <person name="Lee J."/>
        </authorList>
    </citation>
    <scope>NUCLEOTIDE SEQUENCE [LARGE SCALE GENOMIC DNA]</scope>
    <source>
        <strain evidence="2 3">HS21</strain>
    </source>
</reference>
<evidence type="ECO:0000313" key="3">
    <source>
        <dbReference type="Proteomes" id="UP000289856"/>
    </source>
</evidence>
<dbReference type="EMBL" id="AP019400">
    <property type="protein sequence ID" value="BBI33861.1"/>
    <property type="molecule type" value="Genomic_DNA"/>
</dbReference>
<proteinExistence type="predicted"/>
<dbReference type="AlphaFoldDB" id="A0A3T1D714"/>
<keyword evidence="1" id="KW-1133">Transmembrane helix</keyword>
<dbReference type="KEGG" id="cohn:KCTCHS21_32600"/>
<evidence type="ECO:0000256" key="1">
    <source>
        <dbReference type="SAM" id="Phobius"/>
    </source>
</evidence>
<dbReference type="OrthoDB" id="2638806at2"/>
<organism evidence="2 3">
    <name type="scientific">Cohnella abietis</name>
    <dbReference type="NCBI Taxonomy" id="2507935"/>
    <lineage>
        <taxon>Bacteria</taxon>
        <taxon>Bacillati</taxon>
        <taxon>Bacillota</taxon>
        <taxon>Bacilli</taxon>
        <taxon>Bacillales</taxon>
        <taxon>Paenibacillaceae</taxon>
        <taxon>Cohnella</taxon>
    </lineage>
</organism>